<reference evidence="4 5" key="1">
    <citation type="journal article" date="2016" name="Nat. Commun.">
        <title>Thousands of microbial genomes shed light on interconnected biogeochemical processes in an aquifer system.</title>
        <authorList>
            <person name="Anantharaman K."/>
            <person name="Brown C.T."/>
            <person name="Hug L.A."/>
            <person name="Sharon I."/>
            <person name="Castelle C.J."/>
            <person name="Probst A.J."/>
            <person name="Thomas B.C."/>
            <person name="Singh A."/>
            <person name="Wilkins M.J."/>
            <person name="Karaoz U."/>
            <person name="Brodie E.L."/>
            <person name="Williams K.H."/>
            <person name="Hubbard S.S."/>
            <person name="Banfield J.F."/>
        </authorList>
    </citation>
    <scope>NUCLEOTIDE SEQUENCE [LARGE SCALE GENOMIC DNA]</scope>
</reference>
<evidence type="ECO:0000259" key="3">
    <source>
        <dbReference type="SMART" id="SM00849"/>
    </source>
</evidence>
<dbReference type="CDD" id="cd16282">
    <property type="entry name" value="metallo-hydrolase-like_MBL-fold"/>
    <property type="match status" value="1"/>
</dbReference>
<dbReference type="Pfam" id="PF00753">
    <property type="entry name" value="Lactamase_B"/>
    <property type="match status" value="1"/>
</dbReference>
<dbReference type="PANTHER" id="PTHR42951:SF4">
    <property type="entry name" value="ACYL-COENZYME A THIOESTERASE MBLAC2"/>
    <property type="match status" value="1"/>
</dbReference>
<dbReference type="Proteomes" id="UP000179037">
    <property type="component" value="Unassembled WGS sequence"/>
</dbReference>
<feature type="domain" description="Metallo-beta-lactamase" evidence="3">
    <location>
        <begin position="50"/>
        <end position="235"/>
    </location>
</feature>
<feature type="signal peptide" evidence="2">
    <location>
        <begin position="1"/>
        <end position="18"/>
    </location>
</feature>
<protein>
    <recommendedName>
        <fullName evidence="3">Metallo-beta-lactamase domain-containing protein</fullName>
    </recommendedName>
</protein>
<dbReference type="InterPro" id="IPR001279">
    <property type="entry name" value="Metallo-B-lactamas"/>
</dbReference>
<feature type="chain" id="PRO_5009526946" description="Metallo-beta-lactamase domain-containing protein" evidence="2">
    <location>
        <begin position="19"/>
        <end position="307"/>
    </location>
</feature>
<dbReference type="AlphaFoldDB" id="A0A1F6U2S7"/>
<keyword evidence="2" id="KW-0732">Signal</keyword>
<dbReference type="GO" id="GO:0017001">
    <property type="term" value="P:antibiotic catabolic process"/>
    <property type="evidence" value="ECO:0007669"/>
    <property type="project" value="UniProtKB-ARBA"/>
</dbReference>
<dbReference type="Gene3D" id="3.60.15.10">
    <property type="entry name" value="Ribonuclease Z/Hydroxyacylglutathione hydrolase-like"/>
    <property type="match status" value="1"/>
</dbReference>
<dbReference type="EMBL" id="MFTC01000035">
    <property type="protein sequence ID" value="OGI51667.1"/>
    <property type="molecule type" value="Genomic_DNA"/>
</dbReference>
<gene>
    <name evidence="4" type="ORF">A3A87_00330</name>
</gene>
<evidence type="ECO:0000256" key="2">
    <source>
        <dbReference type="SAM" id="SignalP"/>
    </source>
</evidence>
<accession>A0A1F6U2S7</accession>
<sequence length="307" mass="33827">MRAFAMVTSLFLGFQVQAADLTLHPVKIAPNIYAVIGDLGGQSYENDGLNNNLGFIVSDAGVLVINTGPSTRVARALHTAIKKITPQPVKWVVNVNSQNHNWLGNGYFKSIGALILAHKQADRAMRDVGETQIAANKTLLKEKAAGTALAYPDEWVDDKREIKLGNTVVQLLHFGHAHTPGDMVVWLPQHKIIYTGDIVYTERMPGVLPVSHSGGWVQAFDRMSPLGPKTIIPGHGHAADLARARKETRDYLVYLREEVKKSLDRGDTLQDAVETIDQSGFKHLANFDQLAGRNANQVYLEMEKDAF</sequence>
<comment type="caution">
    <text evidence="4">The sequence shown here is derived from an EMBL/GenBank/DDBJ whole genome shotgun (WGS) entry which is preliminary data.</text>
</comment>
<evidence type="ECO:0000313" key="5">
    <source>
        <dbReference type="Proteomes" id="UP000179037"/>
    </source>
</evidence>
<evidence type="ECO:0000313" key="4">
    <source>
        <dbReference type="EMBL" id="OGI51667.1"/>
    </source>
</evidence>
<dbReference type="STRING" id="1817768.A3A87_00330"/>
<proteinExistence type="inferred from homology"/>
<comment type="similarity">
    <text evidence="1">Belongs to the metallo-beta-lactamase superfamily. Class-B beta-lactamase family.</text>
</comment>
<dbReference type="SUPFAM" id="SSF56281">
    <property type="entry name" value="Metallo-hydrolase/oxidoreductase"/>
    <property type="match status" value="1"/>
</dbReference>
<dbReference type="SMART" id="SM00849">
    <property type="entry name" value="Lactamase_B"/>
    <property type="match status" value="1"/>
</dbReference>
<dbReference type="PANTHER" id="PTHR42951">
    <property type="entry name" value="METALLO-BETA-LACTAMASE DOMAIN-CONTAINING"/>
    <property type="match status" value="1"/>
</dbReference>
<dbReference type="InterPro" id="IPR050855">
    <property type="entry name" value="NDM-1-like"/>
</dbReference>
<name>A0A1F6U2S7_9PROT</name>
<dbReference type="InterPro" id="IPR036866">
    <property type="entry name" value="RibonucZ/Hydroxyglut_hydro"/>
</dbReference>
<evidence type="ECO:0000256" key="1">
    <source>
        <dbReference type="ARBA" id="ARBA00005250"/>
    </source>
</evidence>
<organism evidence="4 5">
    <name type="scientific">Candidatus Muproteobacteria bacterium RIFCSPLOWO2_01_FULL_60_18</name>
    <dbReference type="NCBI Taxonomy" id="1817768"/>
    <lineage>
        <taxon>Bacteria</taxon>
        <taxon>Pseudomonadati</taxon>
        <taxon>Pseudomonadota</taxon>
        <taxon>Candidatus Muproteobacteria</taxon>
    </lineage>
</organism>